<organism evidence="1 2">
    <name type="scientific">Pristionchus pacificus</name>
    <name type="common">Parasitic nematode worm</name>
    <dbReference type="NCBI Taxonomy" id="54126"/>
    <lineage>
        <taxon>Eukaryota</taxon>
        <taxon>Metazoa</taxon>
        <taxon>Ecdysozoa</taxon>
        <taxon>Nematoda</taxon>
        <taxon>Chromadorea</taxon>
        <taxon>Rhabditida</taxon>
        <taxon>Rhabditina</taxon>
        <taxon>Diplogasteromorpha</taxon>
        <taxon>Diplogasteroidea</taxon>
        <taxon>Neodiplogasteridae</taxon>
        <taxon>Pristionchus</taxon>
    </lineage>
</organism>
<dbReference type="Proteomes" id="UP000005239">
    <property type="component" value="Unassembled WGS sequence"/>
</dbReference>
<dbReference type="EnsemblMetazoa" id="PPA23021.1">
    <property type="protein sequence ID" value="PPA23021.1"/>
    <property type="gene ID" value="WBGene00112575"/>
</dbReference>
<gene>
    <name evidence="1" type="primary">WBGene00112575</name>
</gene>
<keyword evidence="2" id="KW-1185">Reference proteome</keyword>
<name>A0A454XR17_PRIPA</name>
<sequence>MTSDASHAHKLALKWRDKFSTLPKGASYGAITALLTRELEFLVAMTHPETRYNDLPPTLKFLQDEIGLANDIKPNQKIDSDMLTVLTMVTGVAEVFLASMINLHDISVLAVQAQEAAEMITIDDVMDAAPKEEVRSECDIKPEVENLEDMTVEQLEAFGRSFLEPMEVEAVWNPVEEVPPPHIQEMEETRPRRVIKTESTRAVKNEAALHKEHDKIGKRNGLRKIKNEMMDDDEEEVFDFKQVKRRRPRKIKNEVVDDDEEEVTVSKTIQKRARPRKIKNEVLDDDAGLDGRPLILHTKKVKTEAVNNNGELDGRPLIPHSRLITIRKVKAEPTDEIRTSSKRTIKKAEKAIAMVKVKREPLTCVVTGADCFVCKNRIVRTLRGYTDHLSKHKVVLRTCDHYLVCSCGREIYATMEARVHQNECDRVGEYYVALKNNSPMND</sequence>
<dbReference type="AlphaFoldDB" id="A0A454XR17"/>
<proteinExistence type="predicted"/>
<reference evidence="1" key="2">
    <citation type="submission" date="2022-06" db="UniProtKB">
        <authorList>
            <consortium name="EnsemblMetazoa"/>
        </authorList>
    </citation>
    <scope>IDENTIFICATION</scope>
    <source>
        <strain evidence="1">PS312</strain>
    </source>
</reference>
<protein>
    <submittedName>
        <fullName evidence="1">Uncharacterized protein</fullName>
    </submittedName>
</protein>
<accession>A0A8R1UGC1</accession>
<evidence type="ECO:0000313" key="1">
    <source>
        <dbReference type="EnsemblMetazoa" id="PPA23021.1"/>
    </source>
</evidence>
<accession>A0A454XR17</accession>
<evidence type="ECO:0000313" key="2">
    <source>
        <dbReference type="Proteomes" id="UP000005239"/>
    </source>
</evidence>
<reference evidence="2" key="1">
    <citation type="journal article" date="2008" name="Nat. Genet.">
        <title>The Pristionchus pacificus genome provides a unique perspective on nematode lifestyle and parasitism.</title>
        <authorList>
            <person name="Dieterich C."/>
            <person name="Clifton S.W."/>
            <person name="Schuster L.N."/>
            <person name="Chinwalla A."/>
            <person name="Delehaunty K."/>
            <person name="Dinkelacker I."/>
            <person name="Fulton L."/>
            <person name="Fulton R."/>
            <person name="Godfrey J."/>
            <person name="Minx P."/>
            <person name="Mitreva M."/>
            <person name="Roeseler W."/>
            <person name="Tian H."/>
            <person name="Witte H."/>
            <person name="Yang S.P."/>
            <person name="Wilson R.K."/>
            <person name="Sommer R.J."/>
        </authorList>
    </citation>
    <scope>NUCLEOTIDE SEQUENCE [LARGE SCALE GENOMIC DNA]</scope>
    <source>
        <strain evidence="2">PS312</strain>
    </source>
</reference>